<keyword evidence="1" id="KW-1133">Transmembrane helix</keyword>
<evidence type="ECO:0000313" key="2">
    <source>
        <dbReference type="EMBL" id="RNA01333.1"/>
    </source>
</evidence>
<proteinExistence type="predicted"/>
<organism evidence="2 3">
    <name type="scientific">Brachionus plicatilis</name>
    <name type="common">Marine rotifer</name>
    <name type="synonym">Brachionus muelleri</name>
    <dbReference type="NCBI Taxonomy" id="10195"/>
    <lineage>
        <taxon>Eukaryota</taxon>
        <taxon>Metazoa</taxon>
        <taxon>Spiralia</taxon>
        <taxon>Gnathifera</taxon>
        <taxon>Rotifera</taxon>
        <taxon>Eurotatoria</taxon>
        <taxon>Monogononta</taxon>
        <taxon>Pseudotrocha</taxon>
        <taxon>Ploima</taxon>
        <taxon>Brachionidae</taxon>
        <taxon>Brachionus</taxon>
    </lineage>
</organism>
<keyword evidence="3" id="KW-1185">Reference proteome</keyword>
<feature type="transmembrane region" description="Helical" evidence="1">
    <location>
        <begin position="69"/>
        <end position="90"/>
    </location>
</feature>
<dbReference type="AlphaFoldDB" id="A0A3M7PQK6"/>
<dbReference type="Proteomes" id="UP000276133">
    <property type="component" value="Unassembled WGS sequence"/>
</dbReference>
<name>A0A3M7PQK6_BRAPC</name>
<reference evidence="2 3" key="1">
    <citation type="journal article" date="2018" name="Sci. Rep.">
        <title>Genomic signatures of local adaptation to the degree of environmental predictability in rotifers.</title>
        <authorList>
            <person name="Franch-Gras L."/>
            <person name="Hahn C."/>
            <person name="Garcia-Roger E.M."/>
            <person name="Carmona M.J."/>
            <person name="Serra M."/>
            <person name="Gomez A."/>
        </authorList>
    </citation>
    <scope>NUCLEOTIDE SEQUENCE [LARGE SCALE GENOMIC DNA]</scope>
    <source>
        <strain evidence="2">HYR1</strain>
    </source>
</reference>
<gene>
    <name evidence="2" type="ORF">BpHYR1_020616</name>
</gene>
<keyword evidence="1" id="KW-0812">Transmembrane</keyword>
<keyword evidence="1" id="KW-0472">Membrane</keyword>
<sequence>MSLMIYEGLIQYLTSVLQYVHPEKHLLILTWTIDLKFAERPIAVNSNYFLQNEVYGQIFMIMFKIIKHIFICNIPYLVLENGVISGIYLFSY</sequence>
<evidence type="ECO:0000313" key="3">
    <source>
        <dbReference type="Proteomes" id="UP000276133"/>
    </source>
</evidence>
<dbReference type="EMBL" id="REGN01009371">
    <property type="protein sequence ID" value="RNA01333.1"/>
    <property type="molecule type" value="Genomic_DNA"/>
</dbReference>
<evidence type="ECO:0000256" key="1">
    <source>
        <dbReference type="SAM" id="Phobius"/>
    </source>
</evidence>
<comment type="caution">
    <text evidence="2">The sequence shown here is derived from an EMBL/GenBank/DDBJ whole genome shotgun (WGS) entry which is preliminary data.</text>
</comment>
<accession>A0A3M7PQK6</accession>
<protein>
    <submittedName>
        <fullName evidence="2">Uncharacterized protein</fullName>
    </submittedName>
</protein>